<evidence type="ECO:0000313" key="3">
    <source>
        <dbReference type="RefSeq" id="XP_018323622.1"/>
    </source>
</evidence>
<gene>
    <name evidence="3" type="primary">LOC108735900</name>
</gene>
<evidence type="ECO:0000259" key="1">
    <source>
        <dbReference type="Pfam" id="PF26215"/>
    </source>
</evidence>
<dbReference type="KEGG" id="apln:108735900"/>
<dbReference type="GeneID" id="108735900"/>
<dbReference type="Proteomes" id="UP000192223">
    <property type="component" value="Unplaced"/>
</dbReference>
<accession>A0A1W4WSZ9</accession>
<dbReference type="OrthoDB" id="6768676at2759"/>
<dbReference type="STRING" id="224129.A0A1W4WSZ9"/>
<dbReference type="PANTHER" id="PTHR21301:SF11">
    <property type="entry name" value="GIY-YIG DOMAIN-CONTAINING PROTEIN"/>
    <property type="match status" value="1"/>
</dbReference>
<dbReference type="InParanoid" id="A0A1W4WSZ9"/>
<dbReference type="AlphaFoldDB" id="A0A1W4WSZ9"/>
<dbReference type="PANTHER" id="PTHR21301">
    <property type="entry name" value="REVERSE TRANSCRIPTASE"/>
    <property type="match status" value="1"/>
</dbReference>
<feature type="domain" description="Helix-turn-helix" evidence="1">
    <location>
        <begin position="29"/>
        <end position="86"/>
    </location>
</feature>
<organism evidence="2 3">
    <name type="scientific">Agrilus planipennis</name>
    <name type="common">Emerald ash borer</name>
    <name type="synonym">Agrilus marcopoli</name>
    <dbReference type="NCBI Taxonomy" id="224129"/>
    <lineage>
        <taxon>Eukaryota</taxon>
        <taxon>Metazoa</taxon>
        <taxon>Ecdysozoa</taxon>
        <taxon>Arthropoda</taxon>
        <taxon>Hexapoda</taxon>
        <taxon>Insecta</taxon>
        <taxon>Pterygota</taxon>
        <taxon>Neoptera</taxon>
        <taxon>Endopterygota</taxon>
        <taxon>Coleoptera</taxon>
        <taxon>Polyphaga</taxon>
        <taxon>Elateriformia</taxon>
        <taxon>Buprestoidea</taxon>
        <taxon>Buprestidae</taxon>
        <taxon>Agrilinae</taxon>
        <taxon>Agrilus</taxon>
    </lineage>
</organism>
<dbReference type="RefSeq" id="XP_018323622.1">
    <property type="nucleotide sequence ID" value="XM_018468120.1"/>
</dbReference>
<sequence>MVGIWEMVKKGKWLSVGGFGNRPTHTDCYLSKDSNHHPAQKRTMLKTVIHRANRICEASLLDQELRHLDQALQSNGYTSQEIKRALHPRRTAPETPQPPPVGFASLPYIKTVTDCIWKLLKRHNIRTFFKPLRTLLRTAKDPGNPLTSAGVYRIPCSCRGVYVLLPENAASKRE</sequence>
<protein>
    <submittedName>
        <fullName evidence="3">Uncharacterized protein LOC108735900</fullName>
    </submittedName>
</protein>
<name>A0A1W4WSZ9_AGRPL</name>
<dbReference type="Pfam" id="PF26215">
    <property type="entry name" value="HTH_animal"/>
    <property type="match status" value="1"/>
</dbReference>
<proteinExistence type="predicted"/>
<dbReference type="InterPro" id="IPR058912">
    <property type="entry name" value="HTH_animal"/>
</dbReference>
<evidence type="ECO:0000313" key="2">
    <source>
        <dbReference type="Proteomes" id="UP000192223"/>
    </source>
</evidence>
<reference evidence="3" key="1">
    <citation type="submission" date="2025-08" db="UniProtKB">
        <authorList>
            <consortium name="RefSeq"/>
        </authorList>
    </citation>
    <scope>IDENTIFICATION</scope>
    <source>
        <tissue evidence="3">Entire body</tissue>
    </source>
</reference>
<keyword evidence="2" id="KW-1185">Reference proteome</keyword>